<dbReference type="EMBL" id="AWUE01019050">
    <property type="protein sequence ID" value="OMO76785.1"/>
    <property type="molecule type" value="Genomic_DNA"/>
</dbReference>
<proteinExistence type="predicted"/>
<dbReference type="Proteomes" id="UP000187203">
    <property type="component" value="Unassembled WGS sequence"/>
</dbReference>
<feature type="compositionally biased region" description="Polar residues" evidence="1">
    <location>
        <begin position="28"/>
        <end position="48"/>
    </location>
</feature>
<dbReference type="AlphaFoldDB" id="A0A1R3I2G4"/>
<feature type="region of interest" description="Disordered" evidence="1">
    <location>
        <begin position="1"/>
        <end position="54"/>
    </location>
</feature>
<gene>
    <name evidence="2" type="ORF">COLO4_25454</name>
</gene>
<name>A0A1R3I2G4_9ROSI</name>
<comment type="caution">
    <text evidence="2">The sequence shown here is derived from an EMBL/GenBank/DDBJ whole genome shotgun (WGS) entry which is preliminary data.</text>
</comment>
<reference evidence="3" key="1">
    <citation type="submission" date="2013-09" db="EMBL/GenBank/DDBJ databases">
        <title>Corchorus olitorius genome sequencing.</title>
        <authorList>
            <person name="Alam M."/>
            <person name="Haque M.S."/>
            <person name="Islam M.S."/>
            <person name="Emdad E.M."/>
            <person name="Islam M.M."/>
            <person name="Ahmed B."/>
            <person name="Halim A."/>
            <person name="Hossen Q.M.M."/>
            <person name="Hossain M.Z."/>
            <person name="Ahmed R."/>
            <person name="Khan M.M."/>
            <person name="Islam R."/>
            <person name="Rashid M.M."/>
            <person name="Khan S.A."/>
            <person name="Rahman M.S."/>
            <person name="Alam M."/>
            <person name="Yahiya A.S."/>
            <person name="Khan M.S."/>
            <person name="Azam M.S."/>
            <person name="Haque T."/>
            <person name="Lashkar M.Z.H."/>
            <person name="Akhand A.I."/>
            <person name="Morshed G."/>
            <person name="Roy S."/>
            <person name="Uddin K.S."/>
            <person name="Rabeya T."/>
            <person name="Hossain A.S."/>
            <person name="Chowdhury A."/>
            <person name="Snigdha A.R."/>
            <person name="Mortoza M.S."/>
            <person name="Matin S.A."/>
            <person name="Hoque S.M.E."/>
            <person name="Islam M.K."/>
            <person name="Roy D.K."/>
            <person name="Haider R."/>
            <person name="Moosa M.M."/>
            <person name="Elias S.M."/>
            <person name="Hasan A.M."/>
            <person name="Jahan S."/>
            <person name="Shafiuddin M."/>
            <person name="Mahmood N."/>
            <person name="Shommy N.S."/>
        </authorList>
    </citation>
    <scope>NUCLEOTIDE SEQUENCE [LARGE SCALE GENOMIC DNA]</scope>
    <source>
        <strain evidence="3">cv. O-4</strain>
    </source>
</reference>
<accession>A0A1R3I2G4</accession>
<keyword evidence="3" id="KW-1185">Reference proteome</keyword>
<evidence type="ECO:0000313" key="3">
    <source>
        <dbReference type="Proteomes" id="UP000187203"/>
    </source>
</evidence>
<evidence type="ECO:0000256" key="1">
    <source>
        <dbReference type="SAM" id="MobiDB-lite"/>
    </source>
</evidence>
<evidence type="ECO:0000313" key="2">
    <source>
        <dbReference type="EMBL" id="OMO76785.1"/>
    </source>
</evidence>
<organism evidence="2 3">
    <name type="scientific">Corchorus olitorius</name>
    <dbReference type="NCBI Taxonomy" id="93759"/>
    <lineage>
        <taxon>Eukaryota</taxon>
        <taxon>Viridiplantae</taxon>
        <taxon>Streptophyta</taxon>
        <taxon>Embryophyta</taxon>
        <taxon>Tracheophyta</taxon>
        <taxon>Spermatophyta</taxon>
        <taxon>Magnoliopsida</taxon>
        <taxon>eudicotyledons</taxon>
        <taxon>Gunneridae</taxon>
        <taxon>Pentapetalae</taxon>
        <taxon>rosids</taxon>
        <taxon>malvids</taxon>
        <taxon>Malvales</taxon>
        <taxon>Malvaceae</taxon>
        <taxon>Grewioideae</taxon>
        <taxon>Apeibeae</taxon>
        <taxon>Corchorus</taxon>
    </lineage>
</organism>
<sequence length="87" mass="9730">MPSSEMVAIGARRLQIGPPHHPQRSPALFSSNATGQTFNQSLPMSQSHHSQEQIPAISTMKTPLFFTLSLYFKPLTRNTQRPTNPRT</sequence>
<protein>
    <submittedName>
        <fullName evidence="2">Uncharacterized protein</fullName>
    </submittedName>
</protein>